<accession>A0A919L1S4</accession>
<evidence type="ECO:0000313" key="3">
    <source>
        <dbReference type="Proteomes" id="UP000603227"/>
    </source>
</evidence>
<evidence type="ECO:0000313" key="2">
    <source>
        <dbReference type="EMBL" id="GHH80743.1"/>
    </source>
</evidence>
<evidence type="ECO:0000256" key="1">
    <source>
        <dbReference type="SAM" id="MobiDB-lite"/>
    </source>
</evidence>
<organism evidence="2 3">
    <name type="scientific">Streptomyces capitiformicae</name>
    <dbReference type="NCBI Taxonomy" id="2014920"/>
    <lineage>
        <taxon>Bacteria</taxon>
        <taxon>Bacillati</taxon>
        <taxon>Actinomycetota</taxon>
        <taxon>Actinomycetes</taxon>
        <taxon>Kitasatosporales</taxon>
        <taxon>Streptomycetaceae</taxon>
        <taxon>Streptomyces</taxon>
    </lineage>
</organism>
<protein>
    <submittedName>
        <fullName evidence="2">Uncharacterized protein</fullName>
    </submittedName>
</protein>
<reference evidence="2" key="2">
    <citation type="submission" date="2020-09" db="EMBL/GenBank/DDBJ databases">
        <authorList>
            <person name="Sun Q."/>
            <person name="Zhou Y."/>
        </authorList>
    </citation>
    <scope>NUCLEOTIDE SEQUENCE</scope>
    <source>
        <strain evidence="2">CGMCC 4.7403</strain>
    </source>
</reference>
<proteinExistence type="predicted"/>
<sequence>MLLVIRKVRVSPRQAKGAPGFCVSRVTQARPPCDAWSARRRGSSCGRSARAGLDDPGGTASAVRIIGIARRAVALLSRSQLATAAGRAAVRGGLTLAGAHVPPSTD</sequence>
<keyword evidence="3" id="KW-1185">Reference proteome</keyword>
<comment type="caution">
    <text evidence="2">The sequence shown here is derived from an EMBL/GenBank/DDBJ whole genome shotgun (WGS) entry which is preliminary data.</text>
</comment>
<gene>
    <name evidence="2" type="ORF">GCM10017771_00820</name>
</gene>
<dbReference type="EMBL" id="BNAT01000001">
    <property type="protein sequence ID" value="GHH80743.1"/>
    <property type="molecule type" value="Genomic_DNA"/>
</dbReference>
<feature type="region of interest" description="Disordered" evidence="1">
    <location>
        <begin position="34"/>
        <end position="57"/>
    </location>
</feature>
<dbReference type="Proteomes" id="UP000603227">
    <property type="component" value="Unassembled WGS sequence"/>
</dbReference>
<dbReference type="AlphaFoldDB" id="A0A919L1S4"/>
<name>A0A919L1S4_9ACTN</name>
<reference evidence="2" key="1">
    <citation type="journal article" date="2014" name="Int. J. Syst. Evol. Microbiol.">
        <title>Complete genome sequence of Corynebacterium casei LMG S-19264T (=DSM 44701T), isolated from a smear-ripened cheese.</title>
        <authorList>
            <consortium name="US DOE Joint Genome Institute (JGI-PGF)"/>
            <person name="Walter F."/>
            <person name="Albersmeier A."/>
            <person name="Kalinowski J."/>
            <person name="Ruckert C."/>
        </authorList>
    </citation>
    <scope>NUCLEOTIDE SEQUENCE</scope>
    <source>
        <strain evidence="2">CGMCC 4.7403</strain>
    </source>
</reference>